<keyword evidence="1" id="KW-0732">Signal</keyword>
<dbReference type="EMBL" id="LPEQ01000090">
    <property type="protein sequence ID" value="KVV45110.1"/>
    <property type="molecule type" value="Genomic_DNA"/>
</dbReference>
<accession>A0A119ARY4</accession>
<reference evidence="2 3" key="1">
    <citation type="submission" date="2015-11" db="EMBL/GenBank/DDBJ databases">
        <title>Expanding the genomic diversity of Burkholderia species for the development of highly accurate diagnostics.</title>
        <authorList>
            <person name="Sahl J."/>
            <person name="Keim P."/>
            <person name="Wagner D."/>
        </authorList>
    </citation>
    <scope>NUCLEOTIDE SEQUENCE [LARGE SCALE GENOMIC DNA]</scope>
    <source>
        <strain evidence="2 3">MSMB1301WGS</strain>
    </source>
</reference>
<proteinExistence type="predicted"/>
<dbReference type="RefSeq" id="WP_060107205.1">
    <property type="nucleotide sequence ID" value="NZ_LPEQ01000090.1"/>
</dbReference>
<evidence type="ECO:0000313" key="3">
    <source>
        <dbReference type="Proteomes" id="UP000062317"/>
    </source>
</evidence>
<dbReference type="AlphaFoldDB" id="A0A119ARY4"/>
<name>A0A119ARY4_9BURK</name>
<evidence type="ECO:0000313" key="2">
    <source>
        <dbReference type="EMBL" id="KVV45110.1"/>
    </source>
</evidence>
<gene>
    <name evidence="2" type="ORF">WT27_07710</name>
</gene>
<dbReference type="Proteomes" id="UP000062317">
    <property type="component" value="Unassembled WGS sequence"/>
</dbReference>
<organism evidence="2 3">
    <name type="scientific">Burkholderia territorii</name>
    <dbReference type="NCBI Taxonomy" id="1503055"/>
    <lineage>
        <taxon>Bacteria</taxon>
        <taxon>Pseudomonadati</taxon>
        <taxon>Pseudomonadota</taxon>
        <taxon>Betaproteobacteria</taxon>
        <taxon>Burkholderiales</taxon>
        <taxon>Burkholderiaceae</taxon>
        <taxon>Burkholderia</taxon>
        <taxon>Burkholderia cepacia complex</taxon>
    </lineage>
</organism>
<feature type="chain" id="PRO_5007161631" description="Lipoprotein" evidence="1">
    <location>
        <begin position="20"/>
        <end position="228"/>
    </location>
</feature>
<protein>
    <recommendedName>
        <fullName evidence="4">Lipoprotein</fullName>
    </recommendedName>
</protein>
<evidence type="ECO:0008006" key="4">
    <source>
        <dbReference type="Google" id="ProtNLM"/>
    </source>
</evidence>
<dbReference type="PROSITE" id="PS51257">
    <property type="entry name" value="PROKAR_LIPOPROTEIN"/>
    <property type="match status" value="1"/>
</dbReference>
<evidence type="ECO:0000256" key="1">
    <source>
        <dbReference type="SAM" id="SignalP"/>
    </source>
</evidence>
<keyword evidence="3" id="KW-1185">Reference proteome</keyword>
<sequence length="228" mass="25240">MKKRVLVSLASLALLTACAVPKSNYSPTSVAVSEPPLNTISTSQVGDPILSQGRYKEADAIYLEHTTSARWAYTLYPGYYVKQGDDDSGEYFLPGGGAEAGRVEKAVLADPWKSVMTRKSDGVLCVVTVFNVAACGDDKSFDRRKVTIYGHDSFQQTLIYNGRVGKKINIGYREFSNNMARPAFNNEVEYDLSESPTIGYKGAQLEVLEATNQFIRYRVIKNFKPTAY</sequence>
<comment type="caution">
    <text evidence="2">The sequence shown here is derived from an EMBL/GenBank/DDBJ whole genome shotgun (WGS) entry which is preliminary data.</text>
</comment>
<feature type="signal peptide" evidence="1">
    <location>
        <begin position="1"/>
        <end position="19"/>
    </location>
</feature>